<accession>A0A919CQ36</accession>
<proteinExistence type="predicted"/>
<dbReference type="AlphaFoldDB" id="A0A919CQ36"/>
<evidence type="ECO:0000313" key="2">
    <source>
        <dbReference type="EMBL" id="GHD53015.1"/>
    </source>
</evidence>
<dbReference type="Proteomes" id="UP000630353">
    <property type="component" value="Unassembled WGS sequence"/>
</dbReference>
<keyword evidence="3" id="KW-1185">Reference proteome</keyword>
<dbReference type="EMBL" id="BMZS01000006">
    <property type="protein sequence ID" value="GHD53015.1"/>
    <property type="molecule type" value="Genomic_DNA"/>
</dbReference>
<sequence length="105" mass="11703">MASLIVMYWRDIPAQVVVEKGRGRRRDSAKVELPNRFIAAIDAAAMRGGAEQSDDYLEEWRRSDPVEVPDDDMEDTARSKAEALEADWPAERLRAAIAGGGWENG</sequence>
<evidence type="ECO:0000259" key="1">
    <source>
        <dbReference type="Pfam" id="PF13769"/>
    </source>
</evidence>
<reference evidence="2" key="1">
    <citation type="journal article" date="2014" name="Int. J. Syst. Evol. Microbiol.">
        <title>Complete genome sequence of Corynebacterium casei LMG S-19264T (=DSM 44701T), isolated from a smear-ripened cheese.</title>
        <authorList>
            <consortium name="US DOE Joint Genome Institute (JGI-PGF)"/>
            <person name="Walter F."/>
            <person name="Albersmeier A."/>
            <person name="Kalinowski J."/>
            <person name="Ruckert C."/>
        </authorList>
    </citation>
    <scope>NUCLEOTIDE SEQUENCE</scope>
    <source>
        <strain evidence="2">KCTC 42651</strain>
    </source>
</reference>
<dbReference type="Pfam" id="PF13769">
    <property type="entry name" value="Virulence_fact"/>
    <property type="match status" value="1"/>
</dbReference>
<reference evidence="2" key="2">
    <citation type="submission" date="2020-09" db="EMBL/GenBank/DDBJ databases">
        <authorList>
            <person name="Sun Q."/>
            <person name="Kim S."/>
        </authorList>
    </citation>
    <scope>NUCLEOTIDE SEQUENCE</scope>
    <source>
        <strain evidence="2">KCTC 42651</strain>
    </source>
</reference>
<name>A0A919CQ36_9PROT</name>
<gene>
    <name evidence="2" type="ORF">GCM10017083_29120</name>
</gene>
<dbReference type="InterPro" id="IPR025989">
    <property type="entry name" value="Virulence_F_dom"/>
</dbReference>
<protein>
    <recommendedName>
        <fullName evidence="1">Virulence factor domain-containing protein</fullName>
    </recommendedName>
</protein>
<dbReference type="RefSeq" id="WP_189990817.1">
    <property type="nucleotide sequence ID" value="NZ_BMZS01000006.1"/>
</dbReference>
<comment type="caution">
    <text evidence="2">The sequence shown here is derived from an EMBL/GenBank/DDBJ whole genome shotgun (WGS) entry which is preliminary data.</text>
</comment>
<evidence type="ECO:0000313" key="3">
    <source>
        <dbReference type="Proteomes" id="UP000630353"/>
    </source>
</evidence>
<organism evidence="2 3">
    <name type="scientific">Thalassobaculum fulvum</name>
    <dbReference type="NCBI Taxonomy" id="1633335"/>
    <lineage>
        <taxon>Bacteria</taxon>
        <taxon>Pseudomonadati</taxon>
        <taxon>Pseudomonadota</taxon>
        <taxon>Alphaproteobacteria</taxon>
        <taxon>Rhodospirillales</taxon>
        <taxon>Thalassobaculaceae</taxon>
        <taxon>Thalassobaculum</taxon>
    </lineage>
</organism>
<feature type="domain" description="Virulence factor" evidence="1">
    <location>
        <begin position="8"/>
        <end position="95"/>
    </location>
</feature>